<organism evidence="1 2">
    <name type="scientific">Lutimonas vermicola</name>
    <dbReference type="NCBI Taxonomy" id="414288"/>
    <lineage>
        <taxon>Bacteria</taxon>
        <taxon>Pseudomonadati</taxon>
        <taxon>Bacteroidota</taxon>
        <taxon>Flavobacteriia</taxon>
        <taxon>Flavobacteriales</taxon>
        <taxon>Flavobacteriaceae</taxon>
        <taxon>Lutimonas</taxon>
    </lineage>
</organism>
<gene>
    <name evidence="1" type="ORF">AABB81_12450</name>
</gene>
<protein>
    <submittedName>
        <fullName evidence="1">Uncharacterized protein</fullName>
    </submittedName>
</protein>
<sequence length="111" mass="13068">MFNMFRSNDSIRKNYVESQNLFYNQSGYKATASTYDKVFIVTWDLYFTAKQSGLNYEELKADLKTSQSVFPDSQEDWALRKILIDNQFDTYELCYKCIDGEVIRAHKTSLL</sequence>
<dbReference type="RefSeq" id="WP_342160877.1">
    <property type="nucleotide sequence ID" value="NZ_JBCDNA010000003.1"/>
</dbReference>
<proteinExistence type="predicted"/>
<evidence type="ECO:0000313" key="1">
    <source>
        <dbReference type="EMBL" id="MEL4456710.1"/>
    </source>
</evidence>
<evidence type="ECO:0000313" key="2">
    <source>
        <dbReference type="Proteomes" id="UP001474120"/>
    </source>
</evidence>
<keyword evidence="2" id="KW-1185">Reference proteome</keyword>
<accession>A0ABU9L2P2</accession>
<dbReference type="Proteomes" id="UP001474120">
    <property type="component" value="Unassembled WGS sequence"/>
</dbReference>
<comment type="caution">
    <text evidence="1">The sequence shown here is derived from an EMBL/GenBank/DDBJ whole genome shotgun (WGS) entry which is preliminary data.</text>
</comment>
<name>A0ABU9L2P2_9FLAO</name>
<dbReference type="EMBL" id="JBCDNA010000003">
    <property type="protein sequence ID" value="MEL4456710.1"/>
    <property type="molecule type" value="Genomic_DNA"/>
</dbReference>
<reference evidence="1 2" key="1">
    <citation type="submission" date="2024-04" db="EMBL/GenBank/DDBJ databases">
        <title>whole genome sequencing of Lutimonas vermicola strain IMCC1616.</title>
        <authorList>
            <person name="Bae S.S."/>
        </authorList>
    </citation>
    <scope>NUCLEOTIDE SEQUENCE [LARGE SCALE GENOMIC DNA]</scope>
    <source>
        <strain evidence="1 2">IMCC1616</strain>
    </source>
</reference>